<dbReference type="NCBIfam" id="NF041518">
    <property type="entry name" value="choice_anch_Q"/>
    <property type="match status" value="1"/>
</dbReference>
<dbReference type="Gene3D" id="2.160.20.20">
    <property type="match status" value="1"/>
</dbReference>
<evidence type="ECO:0000256" key="1">
    <source>
        <dbReference type="ARBA" id="ARBA00004196"/>
    </source>
</evidence>
<evidence type="ECO:0008006" key="9">
    <source>
        <dbReference type="Google" id="ProtNLM"/>
    </source>
</evidence>
<dbReference type="SUPFAM" id="SSF51126">
    <property type="entry name" value="Pectin lyase-like"/>
    <property type="match status" value="1"/>
</dbReference>
<dbReference type="GO" id="GO:0009279">
    <property type="term" value="C:cell outer membrane"/>
    <property type="evidence" value="ECO:0007669"/>
    <property type="project" value="UniProtKB-SubCell"/>
</dbReference>
<keyword evidence="5" id="KW-0732">Signal</keyword>
<evidence type="ECO:0000256" key="3">
    <source>
        <dbReference type="ARBA" id="ARBA00004613"/>
    </source>
</evidence>
<dbReference type="InterPro" id="IPR012332">
    <property type="entry name" value="Autotransporter_pectin_lyase_C"/>
</dbReference>
<keyword evidence="7" id="KW-0998">Cell outer membrane</keyword>
<evidence type="ECO:0000256" key="6">
    <source>
        <dbReference type="ARBA" id="ARBA00023136"/>
    </source>
</evidence>
<dbReference type="PANTHER" id="PTHR11319:SF35">
    <property type="entry name" value="OUTER MEMBRANE PROTEIN PMPC-RELATED"/>
    <property type="match status" value="1"/>
</dbReference>
<organism evidence="8">
    <name type="scientific">hydrothermal vent metagenome</name>
    <dbReference type="NCBI Taxonomy" id="652676"/>
    <lineage>
        <taxon>unclassified sequences</taxon>
        <taxon>metagenomes</taxon>
        <taxon>ecological metagenomes</taxon>
    </lineage>
</organism>
<evidence type="ECO:0000313" key="8">
    <source>
        <dbReference type="EMBL" id="VAW31246.1"/>
    </source>
</evidence>
<name>A0A3B0VGQ5_9ZZZZ</name>
<evidence type="ECO:0000256" key="5">
    <source>
        <dbReference type="ARBA" id="ARBA00022729"/>
    </source>
</evidence>
<gene>
    <name evidence="8" type="ORF">MNBD_CHLOROFLEXI01-204</name>
</gene>
<proteinExistence type="predicted"/>
<dbReference type="Pfam" id="PF02415">
    <property type="entry name" value="Chlam_PMP"/>
    <property type="match status" value="1"/>
</dbReference>
<sequence length="349" mass="35363">FNAIVLLTNLTLVNGTTLTGSGVCTDYCGGAIYAEQDSQVAIIDSEIRDSFGNSGGGIHNSGEMIISGTEISGNRAAFDGGGIRNSGGLTITYSTVVSNVTDMIVGGAGIYNDPSSELTLDNSTVAYNQAEGVGGAVYGNSMASLIINQSTLAHNSATGSGGGIYLVSNSMFTTTATVVNSTISDNMAGGNGGGIYNSASLTSTIQMTLTQSTLYENTAVSVGGLYQTADGTSTAVSLIQNSIIAGSNGDNCSGVNGDGYSLSDDTTCTGFRQGDPRLAPLANNGGATETHALMVGSTAVTLGNPTICQSSPVNGLDQRGFPRPVTVCDAGAFEADDGYRLYLPFVVRN</sequence>
<keyword evidence="6" id="KW-0472">Membrane</keyword>
<dbReference type="AlphaFoldDB" id="A0A3B0VGQ5"/>
<dbReference type="GO" id="GO:0005576">
    <property type="term" value="C:extracellular region"/>
    <property type="evidence" value="ECO:0007669"/>
    <property type="project" value="UniProtKB-SubCell"/>
</dbReference>
<dbReference type="InterPro" id="IPR003368">
    <property type="entry name" value="POMP_repeat"/>
</dbReference>
<dbReference type="PANTHER" id="PTHR11319">
    <property type="entry name" value="G PROTEIN-COUPLED RECEPTOR-RELATED"/>
    <property type="match status" value="1"/>
</dbReference>
<dbReference type="InterPro" id="IPR059226">
    <property type="entry name" value="Choice_anch_Q_dom"/>
</dbReference>
<protein>
    <recommendedName>
        <fullName evidence="9">Right handed beta helix domain-containing protein</fullName>
    </recommendedName>
</protein>
<evidence type="ECO:0000256" key="2">
    <source>
        <dbReference type="ARBA" id="ARBA00004442"/>
    </source>
</evidence>
<reference evidence="8" key="1">
    <citation type="submission" date="2018-06" db="EMBL/GenBank/DDBJ databases">
        <authorList>
            <person name="Zhirakovskaya E."/>
        </authorList>
    </citation>
    <scope>NUCLEOTIDE SEQUENCE</scope>
</reference>
<evidence type="ECO:0000256" key="7">
    <source>
        <dbReference type="ARBA" id="ARBA00023237"/>
    </source>
</evidence>
<dbReference type="EMBL" id="UOEU01000187">
    <property type="protein sequence ID" value="VAW31246.1"/>
    <property type="molecule type" value="Genomic_DNA"/>
</dbReference>
<accession>A0A3B0VGQ5</accession>
<evidence type="ECO:0000256" key="4">
    <source>
        <dbReference type="ARBA" id="ARBA00022525"/>
    </source>
</evidence>
<keyword evidence="4" id="KW-0964">Secreted</keyword>
<comment type="subcellular location">
    <subcellularLocation>
        <location evidence="1">Cell envelope</location>
    </subcellularLocation>
    <subcellularLocation>
        <location evidence="2">Cell outer membrane</location>
    </subcellularLocation>
    <subcellularLocation>
        <location evidence="3">Secreted</location>
    </subcellularLocation>
</comment>
<feature type="non-terminal residue" evidence="8">
    <location>
        <position position="1"/>
    </location>
</feature>
<dbReference type="InterPro" id="IPR011050">
    <property type="entry name" value="Pectin_lyase_fold/virulence"/>
</dbReference>